<keyword evidence="1" id="KW-0472">Membrane</keyword>
<organism evidence="3 4">
    <name type="scientific">Noviherbaspirillum album</name>
    <dbReference type="NCBI Taxonomy" id="3080276"/>
    <lineage>
        <taxon>Bacteria</taxon>
        <taxon>Pseudomonadati</taxon>
        <taxon>Pseudomonadota</taxon>
        <taxon>Betaproteobacteria</taxon>
        <taxon>Burkholderiales</taxon>
        <taxon>Oxalobacteraceae</taxon>
        <taxon>Noviherbaspirillum</taxon>
    </lineage>
</organism>
<dbReference type="EMBL" id="JAWIIV010000043">
    <property type="protein sequence ID" value="MEC4723105.1"/>
    <property type="molecule type" value="Genomic_DNA"/>
</dbReference>
<dbReference type="PANTHER" id="PTHR42709">
    <property type="entry name" value="ALKALINE PHOSPHATASE LIKE PROTEIN"/>
    <property type="match status" value="1"/>
</dbReference>
<reference evidence="3 4" key="1">
    <citation type="submission" date="2023-10" db="EMBL/GenBank/DDBJ databases">
        <title>Noviherbaspirillum sp. CPCC 100848 genome assembly.</title>
        <authorList>
            <person name="Li X.Y."/>
            <person name="Fang X.M."/>
        </authorList>
    </citation>
    <scope>NUCLEOTIDE SEQUENCE [LARGE SCALE GENOMIC DNA]</scope>
    <source>
        <strain evidence="3 4">CPCC 100848</strain>
    </source>
</reference>
<accession>A0ABU6JHV8</accession>
<dbReference type="Proteomes" id="UP001352263">
    <property type="component" value="Unassembled WGS sequence"/>
</dbReference>
<dbReference type="InterPro" id="IPR051311">
    <property type="entry name" value="DedA_domain"/>
</dbReference>
<evidence type="ECO:0000313" key="3">
    <source>
        <dbReference type="EMBL" id="MEC4723105.1"/>
    </source>
</evidence>
<feature type="transmembrane region" description="Helical" evidence="1">
    <location>
        <begin position="133"/>
        <end position="152"/>
    </location>
</feature>
<evidence type="ECO:0000256" key="1">
    <source>
        <dbReference type="SAM" id="Phobius"/>
    </source>
</evidence>
<sequence>MTLAGFIQQYGYLALALGAFLEGEAVVIAAGLAAYHGHLAMPLVIAIAATASFLGDQPYFYAGRLYGSSLLTRFPSLCTRKERIDHLIARHHVLLVPSLRFLYGLRIVGLVMIGMSSIGVVPFQLLNMLSAMVWAVAFTFIGYATGHGIHLLGASSDVTQIIVITTVLLSCTIAYVIVQRRNNDPD</sequence>
<protein>
    <submittedName>
        <fullName evidence="3">DedA family protein</fullName>
    </submittedName>
</protein>
<dbReference type="InterPro" id="IPR032816">
    <property type="entry name" value="VTT_dom"/>
</dbReference>
<evidence type="ECO:0000259" key="2">
    <source>
        <dbReference type="Pfam" id="PF09335"/>
    </source>
</evidence>
<dbReference type="PANTHER" id="PTHR42709:SF2">
    <property type="entry name" value="INNER MEMBRANE PROTEIN YOHD"/>
    <property type="match status" value="1"/>
</dbReference>
<evidence type="ECO:0000313" key="4">
    <source>
        <dbReference type="Proteomes" id="UP001352263"/>
    </source>
</evidence>
<feature type="transmembrane region" description="Helical" evidence="1">
    <location>
        <begin position="39"/>
        <end position="61"/>
    </location>
</feature>
<feature type="transmembrane region" description="Helical" evidence="1">
    <location>
        <begin position="12"/>
        <end position="32"/>
    </location>
</feature>
<feature type="transmembrane region" description="Helical" evidence="1">
    <location>
        <begin position="101"/>
        <end position="121"/>
    </location>
</feature>
<keyword evidence="1" id="KW-1133">Transmembrane helix</keyword>
<feature type="transmembrane region" description="Helical" evidence="1">
    <location>
        <begin position="158"/>
        <end position="178"/>
    </location>
</feature>
<dbReference type="Pfam" id="PF09335">
    <property type="entry name" value="VTT_dom"/>
    <property type="match status" value="1"/>
</dbReference>
<gene>
    <name evidence="3" type="ORF">RY831_28490</name>
</gene>
<feature type="domain" description="VTT" evidence="2">
    <location>
        <begin position="23"/>
        <end position="143"/>
    </location>
</feature>
<name>A0ABU6JHV8_9BURK</name>
<keyword evidence="4" id="KW-1185">Reference proteome</keyword>
<comment type="caution">
    <text evidence="3">The sequence shown here is derived from an EMBL/GenBank/DDBJ whole genome shotgun (WGS) entry which is preliminary data.</text>
</comment>
<keyword evidence="1" id="KW-0812">Transmembrane</keyword>
<dbReference type="RefSeq" id="WP_326509726.1">
    <property type="nucleotide sequence ID" value="NZ_JAWIIV010000043.1"/>
</dbReference>
<proteinExistence type="predicted"/>